<proteinExistence type="inferred from homology"/>
<dbReference type="PANTHER" id="PTHR43174:SF1">
    <property type="entry name" value="UDP-N-ACETYLGLUCOSAMINE 2-EPIMERASE"/>
    <property type="match status" value="1"/>
</dbReference>
<accession>A0ABR9ZBJ7</accession>
<dbReference type="Gene3D" id="3.40.50.2000">
    <property type="entry name" value="Glycogen Phosphorylase B"/>
    <property type="match status" value="2"/>
</dbReference>
<dbReference type="InterPro" id="IPR003331">
    <property type="entry name" value="UDP_GlcNAc_Epimerase_2_dom"/>
</dbReference>
<sequence>GGVQKEAFFFGKACVTMRDQTEWVELIKAGANELVGADITKIIEAATRNLGRKIQDTHNLYGGGKAAQQIVDVILKASI</sequence>
<name>A0ABR9ZBJ7_VIBAN</name>
<feature type="non-terminal residue" evidence="3">
    <location>
        <position position="1"/>
    </location>
</feature>
<dbReference type="Pfam" id="PF02350">
    <property type="entry name" value="Epimerase_2"/>
    <property type="match status" value="1"/>
</dbReference>
<dbReference type="InterPro" id="IPR029767">
    <property type="entry name" value="WecB-like"/>
</dbReference>
<evidence type="ECO:0000313" key="3">
    <source>
        <dbReference type="EMBL" id="MBF4375070.1"/>
    </source>
</evidence>
<evidence type="ECO:0000313" key="4">
    <source>
        <dbReference type="Proteomes" id="UP000726136"/>
    </source>
</evidence>
<comment type="similarity">
    <text evidence="1">Belongs to the UDP-N-acetylglucosamine 2-epimerase family.</text>
</comment>
<keyword evidence="4" id="KW-1185">Reference proteome</keyword>
<dbReference type="SUPFAM" id="SSF53756">
    <property type="entry name" value="UDP-Glycosyltransferase/glycogen phosphorylase"/>
    <property type="match status" value="1"/>
</dbReference>
<dbReference type="Proteomes" id="UP000726136">
    <property type="component" value="Unassembled WGS sequence"/>
</dbReference>
<feature type="domain" description="UDP-N-acetylglucosamine 2-epimerase" evidence="2">
    <location>
        <begin position="1"/>
        <end position="74"/>
    </location>
</feature>
<protein>
    <submittedName>
        <fullName evidence="3">UDP-N-acetylglucosamine 2-epimerase (Non-hydrolyzing)</fullName>
    </submittedName>
</protein>
<evidence type="ECO:0000259" key="2">
    <source>
        <dbReference type="Pfam" id="PF02350"/>
    </source>
</evidence>
<keyword evidence="1" id="KW-0413">Isomerase</keyword>
<gene>
    <name evidence="3" type="ORF">EAY46_18600</name>
</gene>
<organism evidence="3 4">
    <name type="scientific">Vibrio anguillarum</name>
    <name type="common">Listonella anguillarum</name>
    <dbReference type="NCBI Taxonomy" id="55601"/>
    <lineage>
        <taxon>Bacteria</taxon>
        <taxon>Pseudomonadati</taxon>
        <taxon>Pseudomonadota</taxon>
        <taxon>Gammaproteobacteria</taxon>
        <taxon>Vibrionales</taxon>
        <taxon>Vibrionaceae</taxon>
        <taxon>Vibrio</taxon>
    </lineage>
</organism>
<comment type="caution">
    <text evidence="3">The sequence shown here is derived from an EMBL/GenBank/DDBJ whole genome shotgun (WGS) entry which is preliminary data.</text>
</comment>
<dbReference type="PANTHER" id="PTHR43174">
    <property type="entry name" value="UDP-N-ACETYLGLUCOSAMINE 2-EPIMERASE"/>
    <property type="match status" value="1"/>
</dbReference>
<dbReference type="EMBL" id="RDPI01000043">
    <property type="protein sequence ID" value="MBF4375070.1"/>
    <property type="molecule type" value="Genomic_DNA"/>
</dbReference>
<reference evidence="3 4" key="1">
    <citation type="journal article" date="2021" name="PeerJ">
        <title>Analysis of 44 Vibrio anguillarum genomes reveals high genetic diversity.</title>
        <authorList>
            <person name="Hansen M.J."/>
            <person name="Dalsgaard I."/>
        </authorList>
    </citation>
    <scope>NUCLEOTIDE SEQUENCE [LARGE SCALE GENOMIC DNA]</scope>
    <source>
        <strain evidence="3 4">040915-1/1B</strain>
    </source>
</reference>
<dbReference type="RefSeq" id="WP_194664146.1">
    <property type="nucleotide sequence ID" value="NZ_RDPI01000043.1"/>
</dbReference>
<evidence type="ECO:0000256" key="1">
    <source>
        <dbReference type="RuleBase" id="RU003513"/>
    </source>
</evidence>